<keyword evidence="2" id="KW-1185">Reference proteome</keyword>
<dbReference type="EMBL" id="JASNWA010000011">
    <property type="protein sequence ID" value="KAK3167759.1"/>
    <property type="molecule type" value="Genomic_DNA"/>
</dbReference>
<name>A0AAD9YX71_9LECA</name>
<dbReference type="AlphaFoldDB" id="A0AAD9YX71"/>
<sequence length="78" mass="8712">MSDWDPLFATAKDGEPYDKREYGGQMRECAEACLALCNDIDAVNDFVVCLMSGVYTLQSYYEGDASEFDSGPYESIEN</sequence>
<reference evidence="1" key="1">
    <citation type="submission" date="2022-11" db="EMBL/GenBank/DDBJ databases">
        <title>Chromosomal genome sequence assembly and mating type (MAT) locus characterization of the leprose asexual lichenized fungus Lepraria neglecta (Nyl.) Erichsen.</title>
        <authorList>
            <person name="Allen J.L."/>
            <person name="Pfeffer B."/>
        </authorList>
    </citation>
    <scope>NUCLEOTIDE SEQUENCE</scope>
    <source>
        <strain evidence="1">Allen 5258</strain>
    </source>
</reference>
<organism evidence="1 2">
    <name type="scientific">Lepraria neglecta</name>
    <dbReference type="NCBI Taxonomy" id="209136"/>
    <lineage>
        <taxon>Eukaryota</taxon>
        <taxon>Fungi</taxon>
        <taxon>Dikarya</taxon>
        <taxon>Ascomycota</taxon>
        <taxon>Pezizomycotina</taxon>
        <taxon>Lecanoromycetes</taxon>
        <taxon>OSLEUM clade</taxon>
        <taxon>Lecanoromycetidae</taxon>
        <taxon>Lecanorales</taxon>
        <taxon>Lecanorineae</taxon>
        <taxon>Stereocaulaceae</taxon>
        <taxon>Lepraria</taxon>
    </lineage>
</organism>
<protein>
    <submittedName>
        <fullName evidence="1">Uncharacterized protein</fullName>
    </submittedName>
</protein>
<gene>
    <name evidence="1" type="ORF">OEA41_010888</name>
</gene>
<evidence type="ECO:0000313" key="1">
    <source>
        <dbReference type="EMBL" id="KAK3167759.1"/>
    </source>
</evidence>
<proteinExistence type="predicted"/>
<accession>A0AAD9YX71</accession>
<dbReference type="Proteomes" id="UP001276659">
    <property type="component" value="Unassembled WGS sequence"/>
</dbReference>
<evidence type="ECO:0000313" key="2">
    <source>
        <dbReference type="Proteomes" id="UP001276659"/>
    </source>
</evidence>
<comment type="caution">
    <text evidence="1">The sequence shown here is derived from an EMBL/GenBank/DDBJ whole genome shotgun (WGS) entry which is preliminary data.</text>
</comment>